<accession>A0A7R8UQ49</accession>
<reference evidence="3 4" key="1">
    <citation type="submission" date="2020-11" db="EMBL/GenBank/DDBJ databases">
        <authorList>
            <person name="Wallbank WR R."/>
            <person name="Pardo Diaz C."/>
            <person name="Kozak K."/>
            <person name="Martin S."/>
            <person name="Jiggins C."/>
            <person name="Moest M."/>
            <person name="Warren A I."/>
            <person name="Generalovic N T."/>
            <person name="Byers J.R.P. K."/>
            <person name="Montejo-Kovacevich G."/>
            <person name="Yen C E."/>
        </authorList>
    </citation>
    <scope>NUCLEOTIDE SEQUENCE [LARGE SCALE GENOMIC DNA]</scope>
</reference>
<feature type="coiled-coil region" evidence="1">
    <location>
        <begin position="721"/>
        <end position="755"/>
    </location>
</feature>
<organism evidence="3 4">
    <name type="scientific">Hermetia illucens</name>
    <name type="common">Black soldier fly</name>
    <dbReference type="NCBI Taxonomy" id="343691"/>
    <lineage>
        <taxon>Eukaryota</taxon>
        <taxon>Metazoa</taxon>
        <taxon>Ecdysozoa</taxon>
        <taxon>Arthropoda</taxon>
        <taxon>Hexapoda</taxon>
        <taxon>Insecta</taxon>
        <taxon>Pterygota</taxon>
        <taxon>Neoptera</taxon>
        <taxon>Endopterygota</taxon>
        <taxon>Diptera</taxon>
        <taxon>Brachycera</taxon>
        <taxon>Stratiomyomorpha</taxon>
        <taxon>Stratiomyidae</taxon>
        <taxon>Hermetiinae</taxon>
        <taxon>Hermetia</taxon>
    </lineage>
</organism>
<feature type="coiled-coil region" evidence="1">
    <location>
        <begin position="839"/>
        <end position="894"/>
    </location>
</feature>
<sequence>MCYTIGSAIVLKEMLRHPGILQTVVGFTRPYRNFISMNDSMFGPQLRCDLQSAIDDNTRLVESHFEFHKKSSKLPKLFSDILRKLHQEISMWLVKFRDYGEELREYTMEREIEKENFLQLQNQALTVCRLARRKECELLQTQREICKSPSAELLLGNLSCDQVIDHIAKLQQYLENVRCVAMVKTWELQVREDGNKQLENSNRILQEAEKELTNIIFGYEKRFKTYGDKLVRANVRSQNRRGIDHCHTTHQRIPLVESNKKQCPESDLENTLNSPEFPRPFVKWTFIPSSSSGMVKEVGPANMLLGAESELVRPKCFSKQTRKSSGATFTVPNLPFPPVTHRFASHRKSAGQTEVQYGTNISRKNSESSLSGSSPSEQEINQSRNTSYTGDCSSSESTLYDEIQASNGVVQVRNNHSHNDEVKLNDLSNQYGDRKNRQTFSSLSEIEQWDYWTRTTLLDRISEESDDETEKDSVIHDDDDVVERSSIQLRSAVDSFVRLSDRAKPVELAGYYGAYTTPQFSNIEKGSSEISFESPIAFPNQFFDNSTEGFENQNAGYGFQGNMSDYIGQETSISNLVTKVDRLTEKLQANENKIQKYKAKCKKLARLKSKNAENTLSSSRLKSDIELKHSFEVNEDRSSKDDSLKIAELKVLISNLSSQNENHYHEKLELKNLLRSYQNDLVVCIKELSKPVLKLSSKDQPSKHADKREWIKYSKNTMQVANDARKKSEKLRIALKAIKKQFEKLQSENSNLQSQLDAYANFQAEVLREYFAPSNKPRSECLKNSVRKYKRLARKYKGYNEVLTRQNEEALRDLILYKEWVQSQDEELAESICRSKEELVRLEVKKKKLKGTLEMKKSEVKQLANQLTTFSFNLEEYKQKLEKCEADLMAAQKSAEKPSTKSIEIQCGQSFTSHDYLNLPAFSQAQPECQSNSAFDSKASTIQEEIQNVVCYEGPNSADENIRNIIAKIHRSIEAIKTNSNRSISEAGNVSSNSDEIFQQEPRLERTCMQVILNGISSLNFGDLLYLNQAVLNAGNAFRKGICGNSLSGLNQK</sequence>
<evidence type="ECO:0000256" key="1">
    <source>
        <dbReference type="SAM" id="Coils"/>
    </source>
</evidence>
<feature type="compositionally biased region" description="Low complexity" evidence="2">
    <location>
        <begin position="367"/>
        <end position="376"/>
    </location>
</feature>
<evidence type="ECO:0000313" key="3">
    <source>
        <dbReference type="EMBL" id="CAD7084583.1"/>
    </source>
</evidence>
<evidence type="ECO:0000313" key="4">
    <source>
        <dbReference type="Proteomes" id="UP000594454"/>
    </source>
</evidence>
<dbReference type="InParanoid" id="A0A7R8UQ49"/>
<dbReference type="EMBL" id="LR899011">
    <property type="protein sequence ID" value="CAD7084583.1"/>
    <property type="molecule type" value="Genomic_DNA"/>
</dbReference>
<evidence type="ECO:0000256" key="2">
    <source>
        <dbReference type="SAM" id="MobiDB-lite"/>
    </source>
</evidence>
<feature type="coiled-coil region" evidence="1">
    <location>
        <begin position="573"/>
        <end position="607"/>
    </location>
</feature>
<feature type="region of interest" description="Disordered" evidence="2">
    <location>
        <begin position="317"/>
        <end position="395"/>
    </location>
</feature>
<gene>
    <name evidence="3" type="ORF">HERILL_LOCUS7470</name>
</gene>
<dbReference type="Proteomes" id="UP000594454">
    <property type="component" value="Chromosome 3"/>
</dbReference>
<keyword evidence="1" id="KW-0175">Coiled coil</keyword>
<feature type="compositionally biased region" description="Polar residues" evidence="2">
    <location>
        <begin position="350"/>
        <end position="361"/>
    </location>
</feature>
<proteinExistence type="predicted"/>
<name>A0A7R8UQ49_HERIL</name>
<dbReference type="AlphaFoldDB" id="A0A7R8UQ49"/>
<keyword evidence="4" id="KW-1185">Reference proteome</keyword>
<feature type="compositionally biased region" description="Polar residues" evidence="2">
    <location>
        <begin position="377"/>
        <end position="395"/>
    </location>
</feature>
<protein>
    <submittedName>
        <fullName evidence="3">Uncharacterized protein</fullName>
    </submittedName>
</protein>